<dbReference type="AlphaFoldDB" id="A0A7X1TSU8"/>
<protein>
    <submittedName>
        <fullName evidence="1">Uncharacterized protein</fullName>
    </submittedName>
</protein>
<accession>A0A7X1TSU8</accession>
<evidence type="ECO:0000313" key="1">
    <source>
        <dbReference type="EMBL" id="MPY67767.1"/>
    </source>
</evidence>
<dbReference type="Proteomes" id="UP000484842">
    <property type="component" value="Unassembled WGS sequence"/>
</dbReference>
<name>A0A7X1TSU8_9DEIO</name>
<dbReference type="RefSeq" id="WP_152872090.1">
    <property type="nucleotide sequence ID" value="NZ_WBSL01000009.1"/>
</dbReference>
<dbReference type="EMBL" id="WBSL01000009">
    <property type="protein sequence ID" value="MPY67767.1"/>
    <property type="molecule type" value="Genomic_DNA"/>
</dbReference>
<keyword evidence="2" id="KW-1185">Reference proteome</keyword>
<evidence type="ECO:0000313" key="2">
    <source>
        <dbReference type="Proteomes" id="UP000484842"/>
    </source>
</evidence>
<proteinExistence type="predicted"/>
<sequence>MSRPGSDAMYITGWRITRYDYNGEVSEEVSESNKVDIFVPSGWTCPERATLPSYQSCQMYTTDGKIRSDVQPANGLPTSPLRLNFAGALVGEVQRTLAGAYSEVNIEFTGYSSNNEPVVVKAQPVLSRAYKAGN</sequence>
<gene>
    <name evidence="1" type="ORF">F8S09_13935</name>
</gene>
<reference evidence="1 2" key="1">
    <citation type="submission" date="2019-10" db="EMBL/GenBank/DDBJ databases">
        <title>Deinococcus sp. isolated from soil.</title>
        <authorList>
            <person name="Li Y."/>
            <person name="Wang J."/>
        </authorList>
    </citation>
    <scope>NUCLEOTIDE SEQUENCE [LARGE SCALE GENOMIC DNA]</scope>
    <source>
        <strain evidence="1 2">SDU3-2</strain>
    </source>
</reference>
<comment type="caution">
    <text evidence="1">The sequence shown here is derived from an EMBL/GenBank/DDBJ whole genome shotgun (WGS) entry which is preliminary data.</text>
</comment>
<organism evidence="1 2">
    <name type="scientific">Deinococcus terrestris</name>
    <dbReference type="NCBI Taxonomy" id="2651870"/>
    <lineage>
        <taxon>Bacteria</taxon>
        <taxon>Thermotogati</taxon>
        <taxon>Deinococcota</taxon>
        <taxon>Deinococci</taxon>
        <taxon>Deinococcales</taxon>
        <taxon>Deinococcaceae</taxon>
        <taxon>Deinococcus</taxon>
    </lineage>
</organism>